<dbReference type="GO" id="GO:0004197">
    <property type="term" value="F:cysteine-type endopeptidase activity"/>
    <property type="evidence" value="ECO:0007669"/>
    <property type="project" value="InterPro"/>
</dbReference>
<dbReference type="GO" id="GO:0005737">
    <property type="term" value="C:cytoplasm"/>
    <property type="evidence" value="ECO:0007669"/>
    <property type="project" value="TreeGrafter"/>
</dbReference>
<dbReference type="EMBL" id="NHYE01004665">
    <property type="protein sequence ID" value="PPQ83042.1"/>
    <property type="molecule type" value="Genomic_DNA"/>
</dbReference>
<feature type="domain" description="Peptidase C14 caspase" evidence="5">
    <location>
        <begin position="36"/>
        <end position="277"/>
    </location>
</feature>
<sequence length="792" mass="88517">MGDIVRTWLEKLPGPFQSNSVHSPIKIQSATPPRLFALLIGINFYEYVASLRCAVADALNVKKYLEQSLRVPSDQIRTLVNDSASRSAIIDALKDFQKDSRIQYGDPILIFFAGHGAEIPGTTAGSGAKMQSLVPQDFCSKEGHEVPSIPDRTFGALIDLIAEAKGDNITVILDCCHAASGTRGNEDVRVRSIEIEPTMKVTELDTDIPDVAARSLAITPGFVRRGLRSHILLAACSATERAVESNEHGCFTSALLKLFSTTPPNEITYQDVLSRIDSIPGQNPQCEGVHQSRYLFNGKVSKPVREFYTVDFREGQFILNAGAIHGIARGAEFETYRDEQAIDGAPLGTFLVEMLGPFSAILKVRPGDTSSIPQQAAIAVQTKVGEREDLRLFIPIGDEYLPCHNAWLSLMQPGNGYTYNITLLENPDTAHVELVMKNERVVFLYRDERITQYGLQQAYFDVEPTTEEVARVLKALAHYFWKINLTSNNPEITKSIQFEFYQLDPSDDIYDEDTGLPEMTPIPPNICKDNLIDFVIDEDAPYGIKITNSSPHDFYPYLFYFDNSDLSIGKSSAEYYQPPTSGPYTPDVPLKANGGSLTIGYGSGGISPFSYFLRDRQNVDVGFLKLFVSTKRIDLSVMTQPSPFGETGRDLPNDSKNADEAWGTVLLPVIQRRYPPTPETHCVQCGSLTAKSLEVRHLETVHTLETRIRELNAELVILRQSSMDDKRRFEEQIHSLKFKLDELEKAGKETGGHERRIQAVEVDSTTSIAKFRTAIFNLFKRIKKIRLRRLLR</sequence>
<protein>
    <recommendedName>
        <fullName evidence="5">Peptidase C14 caspase domain-containing protein</fullName>
    </recommendedName>
</protein>
<keyword evidence="7" id="KW-1185">Reference proteome</keyword>
<dbReference type="OrthoDB" id="3223806at2759"/>
<dbReference type="PANTHER" id="PTHR48104">
    <property type="entry name" value="METACASPASE-4"/>
    <property type="match status" value="1"/>
</dbReference>
<feature type="coiled-coil region" evidence="4">
    <location>
        <begin position="701"/>
        <end position="746"/>
    </location>
</feature>
<name>A0A409WX11_9AGAR</name>
<comment type="similarity">
    <text evidence="1">Belongs to the peptidase C14B family.</text>
</comment>
<dbReference type="Gene3D" id="3.40.50.1460">
    <property type="match status" value="1"/>
</dbReference>
<evidence type="ECO:0000259" key="5">
    <source>
        <dbReference type="Pfam" id="PF00656"/>
    </source>
</evidence>
<dbReference type="GO" id="GO:0006508">
    <property type="term" value="P:proteolysis"/>
    <property type="evidence" value="ECO:0007669"/>
    <property type="project" value="InterPro"/>
</dbReference>
<evidence type="ECO:0000256" key="1">
    <source>
        <dbReference type="ARBA" id="ARBA00009005"/>
    </source>
</evidence>
<dbReference type="InterPro" id="IPR050452">
    <property type="entry name" value="Metacaspase"/>
</dbReference>
<dbReference type="InParanoid" id="A0A409WX11"/>
<keyword evidence="2" id="KW-0053">Apoptosis</keyword>
<dbReference type="AlphaFoldDB" id="A0A409WX11"/>
<dbReference type="SUPFAM" id="SSF52129">
    <property type="entry name" value="Caspase-like"/>
    <property type="match status" value="1"/>
</dbReference>
<reference evidence="6 7" key="1">
    <citation type="journal article" date="2018" name="Evol. Lett.">
        <title>Horizontal gene cluster transfer increased hallucinogenic mushroom diversity.</title>
        <authorList>
            <person name="Reynolds H.T."/>
            <person name="Vijayakumar V."/>
            <person name="Gluck-Thaler E."/>
            <person name="Korotkin H.B."/>
            <person name="Matheny P.B."/>
            <person name="Slot J.C."/>
        </authorList>
    </citation>
    <scope>NUCLEOTIDE SEQUENCE [LARGE SCALE GENOMIC DNA]</scope>
    <source>
        <strain evidence="6 7">SRW20</strain>
    </source>
</reference>
<keyword evidence="3" id="KW-0645">Protease</keyword>
<evidence type="ECO:0000256" key="2">
    <source>
        <dbReference type="ARBA" id="ARBA00022703"/>
    </source>
</evidence>
<gene>
    <name evidence="6" type="ORF">CVT26_012173</name>
</gene>
<evidence type="ECO:0000256" key="4">
    <source>
        <dbReference type="SAM" id="Coils"/>
    </source>
</evidence>
<dbReference type="PANTHER" id="PTHR48104:SF30">
    <property type="entry name" value="METACASPASE-1"/>
    <property type="match status" value="1"/>
</dbReference>
<organism evidence="6 7">
    <name type="scientific">Gymnopilus dilepis</name>
    <dbReference type="NCBI Taxonomy" id="231916"/>
    <lineage>
        <taxon>Eukaryota</taxon>
        <taxon>Fungi</taxon>
        <taxon>Dikarya</taxon>
        <taxon>Basidiomycota</taxon>
        <taxon>Agaricomycotina</taxon>
        <taxon>Agaricomycetes</taxon>
        <taxon>Agaricomycetidae</taxon>
        <taxon>Agaricales</taxon>
        <taxon>Agaricineae</taxon>
        <taxon>Hymenogastraceae</taxon>
        <taxon>Gymnopilus</taxon>
    </lineage>
</organism>
<proteinExistence type="inferred from homology"/>
<keyword evidence="3" id="KW-0378">Hydrolase</keyword>
<dbReference type="InterPro" id="IPR029030">
    <property type="entry name" value="Caspase-like_dom_sf"/>
</dbReference>
<dbReference type="Pfam" id="PF00656">
    <property type="entry name" value="Peptidase_C14"/>
    <property type="match status" value="1"/>
</dbReference>
<evidence type="ECO:0000256" key="3">
    <source>
        <dbReference type="ARBA" id="ARBA00022807"/>
    </source>
</evidence>
<keyword evidence="3" id="KW-0788">Thiol protease</keyword>
<evidence type="ECO:0000313" key="7">
    <source>
        <dbReference type="Proteomes" id="UP000284706"/>
    </source>
</evidence>
<evidence type="ECO:0000313" key="6">
    <source>
        <dbReference type="EMBL" id="PPQ83042.1"/>
    </source>
</evidence>
<keyword evidence="4" id="KW-0175">Coiled coil</keyword>
<dbReference type="Proteomes" id="UP000284706">
    <property type="component" value="Unassembled WGS sequence"/>
</dbReference>
<dbReference type="InterPro" id="IPR011600">
    <property type="entry name" value="Pept_C14_caspase"/>
</dbReference>
<comment type="caution">
    <text evidence="6">The sequence shown here is derived from an EMBL/GenBank/DDBJ whole genome shotgun (WGS) entry which is preliminary data.</text>
</comment>
<accession>A0A409WX11</accession>
<dbReference type="GO" id="GO:0006915">
    <property type="term" value="P:apoptotic process"/>
    <property type="evidence" value="ECO:0007669"/>
    <property type="project" value="UniProtKB-KW"/>
</dbReference>